<accession>A0ABP7PVI7</accession>
<reference evidence="3" key="1">
    <citation type="journal article" date="2019" name="Int. J. Syst. Evol. Microbiol.">
        <title>The Global Catalogue of Microorganisms (GCM) 10K type strain sequencing project: providing services to taxonomists for standard genome sequencing and annotation.</title>
        <authorList>
            <consortium name="The Broad Institute Genomics Platform"/>
            <consortium name="The Broad Institute Genome Sequencing Center for Infectious Disease"/>
            <person name="Wu L."/>
            <person name="Ma J."/>
        </authorList>
    </citation>
    <scope>NUCLEOTIDE SEQUENCE [LARGE SCALE GENOMIC DNA]</scope>
    <source>
        <strain evidence="3">JCM 16601</strain>
    </source>
</reference>
<name>A0ABP7PVI7_9SPHI</name>
<proteinExistence type="predicted"/>
<protein>
    <recommendedName>
        <fullName evidence="4">Lipocalin-like domain-containing protein</fullName>
    </recommendedName>
</protein>
<keyword evidence="1" id="KW-0732">Signal</keyword>
<feature type="signal peptide" evidence="1">
    <location>
        <begin position="1"/>
        <end position="17"/>
    </location>
</feature>
<dbReference type="EMBL" id="BAAAZC010000014">
    <property type="protein sequence ID" value="GAA3970807.1"/>
    <property type="molecule type" value="Genomic_DNA"/>
</dbReference>
<gene>
    <name evidence="2" type="ORF">GCM10022210_19990</name>
</gene>
<feature type="chain" id="PRO_5046498080" description="Lipocalin-like domain-containing protein" evidence="1">
    <location>
        <begin position="18"/>
        <end position="135"/>
    </location>
</feature>
<organism evidence="2 3">
    <name type="scientific">Mucilaginibacter dorajii</name>
    <dbReference type="NCBI Taxonomy" id="692994"/>
    <lineage>
        <taxon>Bacteria</taxon>
        <taxon>Pseudomonadati</taxon>
        <taxon>Bacteroidota</taxon>
        <taxon>Sphingobacteriia</taxon>
        <taxon>Sphingobacteriales</taxon>
        <taxon>Sphingobacteriaceae</taxon>
        <taxon>Mucilaginibacter</taxon>
    </lineage>
</organism>
<dbReference type="PROSITE" id="PS51257">
    <property type="entry name" value="PROKAR_LIPOPROTEIN"/>
    <property type="match status" value="1"/>
</dbReference>
<evidence type="ECO:0008006" key="4">
    <source>
        <dbReference type="Google" id="ProtNLM"/>
    </source>
</evidence>
<evidence type="ECO:0000256" key="1">
    <source>
        <dbReference type="SAM" id="SignalP"/>
    </source>
</evidence>
<evidence type="ECO:0000313" key="3">
    <source>
        <dbReference type="Proteomes" id="UP001500742"/>
    </source>
</evidence>
<evidence type="ECO:0000313" key="2">
    <source>
        <dbReference type="EMBL" id="GAA3970807.1"/>
    </source>
</evidence>
<keyword evidence="3" id="KW-1185">Reference proteome</keyword>
<sequence length="135" mass="14456">MKTLSLLFFLVACLVIAGCKNEKVTPQQLQGTYKGSFASVNTASASDRSGLLGGSAQVVISGNNYQGGSTAVQQSRGSYVIKDNAITFTDSLVHTANFNWSLLLSGTFKQSTKGDSVVWTKTLGTFNFIFTLKKQ</sequence>
<comment type="caution">
    <text evidence="2">The sequence shown here is derived from an EMBL/GenBank/DDBJ whole genome shotgun (WGS) entry which is preliminary data.</text>
</comment>
<dbReference type="Proteomes" id="UP001500742">
    <property type="component" value="Unassembled WGS sequence"/>
</dbReference>
<dbReference type="RefSeq" id="WP_259097229.1">
    <property type="nucleotide sequence ID" value="NZ_BAAAZC010000014.1"/>
</dbReference>